<protein>
    <submittedName>
        <fullName evidence="1">Spo0E like sporulation regulatory family protein</fullName>
    </submittedName>
</protein>
<dbReference type="SUPFAM" id="SSF140500">
    <property type="entry name" value="BAS1536-like"/>
    <property type="match status" value="1"/>
</dbReference>
<dbReference type="InterPro" id="IPR018540">
    <property type="entry name" value="Spo0E-like"/>
</dbReference>
<dbReference type="KEGG" id="bmeg:BG04_361"/>
<sequence>MQVLMTEIETVREHMVMLGLTEGFTSRNTVRISQTLDYLLNELSKVLAAD</sequence>
<proteinExistence type="predicted"/>
<name>A0A0B6ATQ7_PRIM2</name>
<dbReference type="GO" id="GO:0046983">
    <property type="term" value="F:protein dimerization activity"/>
    <property type="evidence" value="ECO:0007669"/>
    <property type="project" value="InterPro"/>
</dbReference>
<dbReference type="EMBL" id="CP009920">
    <property type="protein sequence ID" value="AJI24068.1"/>
    <property type="molecule type" value="Genomic_DNA"/>
</dbReference>
<organism evidence="1 2">
    <name type="scientific">Priestia megaterium (strain ATCC 14581 / DSM 32 / CCUG 1817 / JCM 2506 / NBRC 15308 / NCIMB 9376 / NCTC 10342 / NRRL B-14308 / VKM B-512 / Ford 19)</name>
    <name type="common">Bacillus megaterium</name>
    <dbReference type="NCBI Taxonomy" id="1348623"/>
    <lineage>
        <taxon>Bacteria</taxon>
        <taxon>Bacillati</taxon>
        <taxon>Bacillota</taxon>
        <taxon>Bacilli</taxon>
        <taxon>Bacillales</taxon>
        <taxon>Bacillaceae</taxon>
        <taxon>Priestia</taxon>
    </lineage>
</organism>
<evidence type="ECO:0000313" key="2">
    <source>
        <dbReference type="Proteomes" id="UP000031829"/>
    </source>
</evidence>
<dbReference type="HOGENOM" id="CLU_189149_4_2_9"/>
<dbReference type="InterPro" id="IPR037208">
    <property type="entry name" value="Spo0E-like_sf"/>
</dbReference>
<gene>
    <name evidence="1" type="ORF">BG04_361</name>
</gene>
<dbReference type="Gene3D" id="4.10.280.10">
    <property type="entry name" value="Helix-loop-helix DNA-binding domain"/>
    <property type="match status" value="1"/>
</dbReference>
<dbReference type="GO" id="GO:0043937">
    <property type="term" value="P:regulation of sporulation"/>
    <property type="evidence" value="ECO:0007669"/>
    <property type="project" value="InterPro"/>
</dbReference>
<dbReference type="Proteomes" id="UP000031829">
    <property type="component" value="Chromosome"/>
</dbReference>
<dbReference type="InterPro" id="IPR036638">
    <property type="entry name" value="HLH_DNA-bd_sf"/>
</dbReference>
<dbReference type="Pfam" id="PF09388">
    <property type="entry name" value="SpoOE-like"/>
    <property type="match status" value="1"/>
</dbReference>
<evidence type="ECO:0000313" key="1">
    <source>
        <dbReference type="EMBL" id="AJI24068.1"/>
    </source>
</evidence>
<dbReference type="AlphaFoldDB" id="A0A0B6ATQ7"/>
<accession>A0A0B6ATQ7</accession>
<reference evidence="1 2" key="1">
    <citation type="journal article" date="2015" name="Genome Announc.">
        <title>Complete genome sequences for 35 biothreat assay-relevant bacillus species.</title>
        <authorList>
            <person name="Johnson S.L."/>
            <person name="Daligault H.E."/>
            <person name="Davenport K.W."/>
            <person name="Jaissle J."/>
            <person name="Frey K.G."/>
            <person name="Ladner J.T."/>
            <person name="Broomall S.M."/>
            <person name="Bishop-Lilly K.A."/>
            <person name="Bruce D.C."/>
            <person name="Gibbons H.S."/>
            <person name="Coyne S.R."/>
            <person name="Lo C.C."/>
            <person name="Meincke L."/>
            <person name="Munk A.C."/>
            <person name="Koroleva G.I."/>
            <person name="Rosenzweig C.N."/>
            <person name="Palacios G.F."/>
            <person name="Redden C.L."/>
            <person name="Minogue T.D."/>
            <person name="Chain P.S."/>
        </authorList>
    </citation>
    <scope>NUCLEOTIDE SEQUENCE [LARGE SCALE GENOMIC DNA]</scope>
    <source>
        <strain evidence="2">ATCC 14581 / DSM 32 / JCM 2506 / NBRC 15308 / NCIMB 9376 / NCTC 10342 / NRRL B-14308 / VKM B-512</strain>
    </source>
</reference>